<accession>A0A2M6UWF0</accession>
<proteinExistence type="predicted"/>
<comment type="caution">
    <text evidence="1">The sequence shown here is derived from an EMBL/GenBank/DDBJ whole genome shotgun (WGS) entry which is preliminary data.</text>
</comment>
<dbReference type="AlphaFoldDB" id="A0A2M6UWF0"/>
<evidence type="ECO:0000313" key="2">
    <source>
        <dbReference type="Proteomes" id="UP000230791"/>
    </source>
</evidence>
<gene>
    <name evidence="1" type="ORF">CEV08_03565</name>
</gene>
<dbReference type="EMBL" id="NJPP01000007">
    <property type="protein sequence ID" value="PIT70512.1"/>
    <property type="molecule type" value="Genomic_DNA"/>
</dbReference>
<reference evidence="1 2" key="1">
    <citation type="submission" date="2017-06" db="EMBL/GenBank/DDBJ databases">
        <title>Draft genome of Bartonella tribocorum C635.</title>
        <authorList>
            <person name="Hadjadj L."/>
            <person name="Jiyipong T."/>
            <person name="Diene S.M."/>
            <person name="Morand S."/>
            <person name="Rolain J.-M."/>
        </authorList>
    </citation>
    <scope>NUCLEOTIDE SEQUENCE [LARGE SCALE GENOMIC DNA]</scope>
    <source>
        <strain evidence="1 2">C635</strain>
    </source>
</reference>
<protein>
    <submittedName>
        <fullName evidence="1">Uncharacterized protein</fullName>
    </submittedName>
</protein>
<dbReference type="Proteomes" id="UP000230791">
    <property type="component" value="Unassembled WGS sequence"/>
</dbReference>
<organism evidence="1 2">
    <name type="scientific">Bartonella tribocorum</name>
    <dbReference type="NCBI Taxonomy" id="85701"/>
    <lineage>
        <taxon>Bacteria</taxon>
        <taxon>Pseudomonadati</taxon>
        <taxon>Pseudomonadota</taxon>
        <taxon>Alphaproteobacteria</taxon>
        <taxon>Hyphomicrobiales</taxon>
        <taxon>Bartonellaceae</taxon>
        <taxon>Bartonella</taxon>
    </lineage>
</organism>
<evidence type="ECO:0000313" key="1">
    <source>
        <dbReference type="EMBL" id="PIT70512.1"/>
    </source>
</evidence>
<name>A0A2M6UWF0_9HYPH</name>
<sequence length="67" mass="7937">MLFIQSQVYAISMVFNYLKEEIIKEGTCDRGYGWLYRFHPHPLSFVDGEICLGIMLLKKYSLKIELF</sequence>